<keyword evidence="5 8" id="KW-1133">Transmembrane helix</keyword>
<evidence type="ECO:0000256" key="1">
    <source>
        <dbReference type="ARBA" id="ARBA00004651"/>
    </source>
</evidence>
<dbReference type="GO" id="GO:0016758">
    <property type="term" value="F:hexosyltransferase activity"/>
    <property type="evidence" value="ECO:0007669"/>
    <property type="project" value="InterPro"/>
</dbReference>
<protein>
    <submittedName>
        <fullName evidence="9">DUF2029 domain-containing protein</fullName>
    </submittedName>
</protein>
<gene>
    <name evidence="9" type="ORF">FGF66_05750</name>
</gene>
<dbReference type="InterPro" id="IPR018584">
    <property type="entry name" value="GT87"/>
</dbReference>
<feature type="transmembrane region" description="Helical" evidence="8">
    <location>
        <begin position="178"/>
        <end position="199"/>
    </location>
</feature>
<name>A0A5C4S7E5_CHLTI</name>
<organism evidence="9 10">
    <name type="scientific">Chlorobaculum thiosulfatiphilum</name>
    <name type="common">Chlorobium limicola f.sp. thiosulfatophilum</name>
    <dbReference type="NCBI Taxonomy" id="115852"/>
    <lineage>
        <taxon>Bacteria</taxon>
        <taxon>Pseudomonadati</taxon>
        <taxon>Chlorobiota</taxon>
        <taxon>Chlorobiia</taxon>
        <taxon>Chlorobiales</taxon>
        <taxon>Chlorobiaceae</taxon>
        <taxon>Chlorobaculum</taxon>
    </lineage>
</organism>
<dbReference type="RefSeq" id="WP_139456726.1">
    <property type="nucleotide sequence ID" value="NZ_VDCH01000009.1"/>
</dbReference>
<evidence type="ECO:0000256" key="5">
    <source>
        <dbReference type="ARBA" id="ARBA00022989"/>
    </source>
</evidence>
<feature type="transmembrane region" description="Helical" evidence="8">
    <location>
        <begin position="27"/>
        <end position="45"/>
    </location>
</feature>
<evidence type="ECO:0000256" key="2">
    <source>
        <dbReference type="ARBA" id="ARBA00022475"/>
    </source>
</evidence>
<feature type="transmembrane region" description="Helical" evidence="8">
    <location>
        <begin position="278"/>
        <end position="303"/>
    </location>
</feature>
<keyword evidence="6 8" id="KW-0472">Membrane</keyword>
<keyword evidence="10" id="KW-1185">Reference proteome</keyword>
<dbReference type="OrthoDB" id="9823684at2"/>
<reference evidence="9 10" key="1">
    <citation type="submission" date="2019-05" db="EMBL/GenBank/DDBJ databases">
        <title>Draft Whole-Genome sequence of the green sulfur bacterium Chlorobaculum thiosulfatiphilum DSM 249.</title>
        <authorList>
            <person name="Meyer T.E."/>
            <person name="Kyndt J.A."/>
        </authorList>
    </citation>
    <scope>NUCLEOTIDE SEQUENCE [LARGE SCALE GENOMIC DNA]</scope>
    <source>
        <strain evidence="9 10">DSM 249</strain>
    </source>
</reference>
<accession>A0A5C4S7E5</accession>
<feature type="transmembrane region" description="Helical" evidence="8">
    <location>
        <begin position="205"/>
        <end position="226"/>
    </location>
</feature>
<feature type="transmembrane region" description="Helical" evidence="8">
    <location>
        <begin position="151"/>
        <end position="171"/>
    </location>
</feature>
<dbReference type="AlphaFoldDB" id="A0A5C4S7E5"/>
<evidence type="ECO:0000256" key="3">
    <source>
        <dbReference type="ARBA" id="ARBA00022679"/>
    </source>
</evidence>
<evidence type="ECO:0000256" key="7">
    <source>
        <dbReference type="ARBA" id="ARBA00024033"/>
    </source>
</evidence>
<comment type="similarity">
    <text evidence="7">Belongs to the glycosyltransferase 87 family.</text>
</comment>
<evidence type="ECO:0000313" key="10">
    <source>
        <dbReference type="Proteomes" id="UP000308271"/>
    </source>
</evidence>
<dbReference type="EMBL" id="VDCH01000009">
    <property type="protein sequence ID" value="TNJ39077.1"/>
    <property type="molecule type" value="Genomic_DNA"/>
</dbReference>
<keyword evidence="3" id="KW-0808">Transferase</keyword>
<feature type="transmembrane region" description="Helical" evidence="8">
    <location>
        <begin position="101"/>
        <end position="121"/>
    </location>
</feature>
<feature type="transmembrane region" description="Helical" evidence="8">
    <location>
        <begin position="363"/>
        <end position="380"/>
    </location>
</feature>
<proteinExistence type="inferred from homology"/>
<evidence type="ECO:0000256" key="4">
    <source>
        <dbReference type="ARBA" id="ARBA00022692"/>
    </source>
</evidence>
<evidence type="ECO:0000313" key="9">
    <source>
        <dbReference type="EMBL" id="TNJ39077.1"/>
    </source>
</evidence>
<comment type="caution">
    <text evidence="9">The sequence shown here is derived from an EMBL/GenBank/DDBJ whole genome shotgun (WGS) entry which is preliminary data.</text>
</comment>
<feature type="transmembrane region" description="Helical" evidence="8">
    <location>
        <begin position="400"/>
        <end position="423"/>
    </location>
</feature>
<keyword evidence="2" id="KW-1003">Cell membrane</keyword>
<evidence type="ECO:0000256" key="8">
    <source>
        <dbReference type="SAM" id="Phobius"/>
    </source>
</evidence>
<feature type="transmembrane region" description="Helical" evidence="8">
    <location>
        <begin position="323"/>
        <end position="351"/>
    </location>
</feature>
<dbReference type="Pfam" id="PF09594">
    <property type="entry name" value="GT87"/>
    <property type="match status" value="1"/>
</dbReference>
<keyword evidence="4 8" id="KW-0812">Transmembrane</keyword>
<dbReference type="Proteomes" id="UP000308271">
    <property type="component" value="Unassembled WGS sequence"/>
</dbReference>
<dbReference type="GO" id="GO:0005886">
    <property type="term" value="C:plasma membrane"/>
    <property type="evidence" value="ECO:0007669"/>
    <property type="project" value="UniProtKB-SubCell"/>
</dbReference>
<comment type="subcellular location">
    <subcellularLocation>
        <location evidence="1">Cell membrane</location>
        <topology evidence="1">Multi-pass membrane protein</topology>
    </subcellularLocation>
</comment>
<sequence>MMGNNKLSATSKGLALDNNFRGAVRKFVLLLILVALGWYLSGAYAPRINDFPAYYEAGRVVLEGRPGDLYSKLSVVFTNLPALSLLFTPLALFEYDTAWHILWWSSIASFVATLLLLAVSVRTRKPSDGASAFLPALIFLAYAPIMHRCLVLGQTTPLAVMLLAICVFLLLRGHNIGAGLALGALCALKIPPLLLLGVFAARRRWATVATAVAVLILTVSASWLWLGTEGMSQYAERVFGANTRGGLAAFNNQSLDGLWMRTFSDAGLTNWTPSPRPYATTIATSLSLLVIAIGVLLTGWKFFFSAPAIGRSASDTNTVELEVGLGAALMVLVLPVTWTHYFMLLSVPFALLPIWWQRNNLPGIRMATGVLLTGVLLTTWPHVHENSYYAARETLGSLRLILAGRTVGALLLLGLCMAGMILWNKTGTAKPSDRASAD</sequence>
<evidence type="ECO:0000256" key="6">
    <source>
        <dbReference type="ARBA" id="ARBA00023136"/>
    </source>
</evidence>